<evidence type="ECO:0000313" key="1">
    <source>
        <dbReference type="EMBL" id="SFL24060.1"/>
    </source>
</evidence>
<evidence type="ECO:0000313" key="2">
    <source>
        <dbReference type="Proteomes" id="UP000199598"/>
    </source>
</evidence>
<dbReference type="Proteomes" id="UP000199598">
    <property type="component" value="Unassembled WGS sequence"/>
</dbReference>
<gene>
    <name evidence="1" type="ORF">SAMN04488518_12617</name>
</gene>
<reference evidence="1 2" key="1">
    <citation type="submission" date="2016-10" db="EMBL/GenBank/DDBJ databases">
        <authorList>
            <person name="Varghese N."/>
            <person name="Submissions S."/>
        </authorList>
    </citation>
    <scope>NUCLEOTIDE SEQUENCE [LARGE SCALE GENOMIC DNA]</scope>
    <source>
        <strain evidence="1 2">DSM 16392</strain>
    </source>
</reference>
<protein>
    <recommendedName>
        <fullName evidence="3">Cytochrome C</fullName>
    </recommendedName>
</protein>
<keyword evidence="2" id="KW-1185">Reference proteome</keyword>
<organism evidence="1 2">
    <name type="scientific">Pseudovibrio ascidiaceicola</name>
    <dbReference type="NCBI Taxonomy" id="285279"/>
    <lineage>
        <taxon>Bacteria</taxon>
        <taxon>Pseudomonadati</taxon>
        <taxon>Pseudomonadota</taxon>
        <taxon>Alphaproteobacteria</taxon>
        <taxon>Hyphomicrobiales</taxon>
        <taxon>Stappiaceae</taxon>
        <taxon>Pseudovibrio</taxon>
    </lineage>
</organism>
<accession>A0A1I4G3K0</accession>
<dbReference type="RefSeq" id="WP_139226415.1">
    <property type="nucleotide sequence ID" value="NZ_FOSK01000026.1"/>
</dbReference>
<dbReference type="EMBL" id="FOSK01000026">
    <property type="protein sequence ID" value="SFL24060.1"/>
    <property type="molecule type" value="Genomic_DNA"/>
</dbReference>
<evidence type="ECO:0008006" key="3">
    <source>
        <dbReference type="Google" id="ProtNLM"/>
    </source>
</evidence>
<proteinExistence type="predicted"/>
<name>A0A1I4G3K0_9HYPH</name>
<comment type="caution">
    <text evidence="1">The sequence shown here is derived from an EMBL/GenBank/DDBJ whole genome shotgun (WGS) entry which is preliminary data.</text>
</comment>
<sequence length="169" mass="19124">MNRVSALCIPILSLTLLLTGTVYSSSYLAHAEKAPDWRVTGTPEEQLEALVKITPGTSHWMPEIAYRFQTMYWAGKQDKWEFAEYQIEAMEKMMDRVATARTKRAASINIFRENVFGDLDEAVKTQNFEVFEEAVAIMSSECMACHTREGFSYITVPAVPTKPDSIVLD</sequence>